<accession>A0A4Y9XW57</accession>
<organism evidence="1 2">
    <name type="scientific">Dentipellis fragilis</name>
    <dbReference type="NCBI Taxonomy" id="205917"/>
    <lineage>
        <taxon>Eukaryota</taxon>
        <taxon>Fungi</taxon>
        <taxon>Dikarya</taxon>
        <taxon>Basidiomycota</taxon>
        <taxon>Agaricomycotina</taxon>
        <taxon>Agaricomycetes</taxon>
        <taxon>Russulales</taxon>
        <taxon>Hericiaceae</taxon>
        <taxon>Dentipellis</taxon>
    </lineage>
</organism>
<dbReference type="AlphaFoldDB" id="A0A4Y9XW57"/>
<name>A0A4Y9XW57_9AGAM</name>
<gene>
    <name evidence="1" type="ORF">EVG20_g9683</name>
</gene>
<evidence type="ECO:0000313" key="1">
    <source>
        <dbReference type="EMBL" id="TFY54484.1"/>
    </source>
</evidence>
<protein>
    <submittedName>
        <fullName evidence="1">Uncharacterized protein</fullName>
    </submittedName>
</protein>
<reference evidence="1 2" key="1">
    <citation type="submission" date="2019-02" db="EMBL/GenBank/DDBJ databases">
        <title>Genome sequencing of the rare red list fungi Dentipellis fragilis.</title>
        <authorList>
            <person name="Buettner E."/>
            <person name="Kellner H."/>
        </authorList>
    </citation>
    <scope>NUCLEOTIDE SEQUENCE [LARGE SCALE GENOMIC DNA]</scope>
    <source>
        <strain evidence="1 2">DSM 105465</strain>
    </source>
</reference>
<sequence length="167" mass="18003">MMELAPQDIADGHAGPCASRALVATSAACCIILLLSSLLSPSSLPPSICLLCTCTPLPQHPMAASYVAPRDPRVPSSLLAHICSRSLTSALTRHVCPHSPRPPSLATSTLARHVYPRLPYLYTPPMLSCSHVYRHPRTVMCMSVCSLALRSYPARPLVHAHLPRMPP</sequence>
<dbReference type="EMBL" id="SEOQ01001021">
    <property type="protein sequence ID" value="TFY54484.1"/>
    <property type="molecule type" value="Genomic_DNA"/>
</dbReference>
<evidence type="ECO:0000313" key="2">
    <source>
        <dbReference type="Proteomes" id="UP000298327"/>
    </source>
</evidence>
<comment type="caution">
    <text evidence="1">The sequence shown here is derived from an EMBL/GenBank/DDBJ whole genome shotgun (WGS) entry which is preliminary data.</text>
</comment>
<dbReference type="Proteomes" id="UP000298327">
    <property type="component" value="Unassembled WGS sequence"/>
</dbReference>
<keyword evidence="2" id="KW-1185">Reference proteome</keyword>
<proteinExistence type="predicted"/>